<comment type="caution">
    <text evidence="3">The sequence shown here is derived from an EMBL/GenBank/DDBJ whole genome shotgun (WGS) entry which is preliminary data.</text>
</comment>
<feature type="domain" description="ABC-type glycine betaine transport system substrate-binding" evidence="2">
    <location>
        <begin position="28"/>
        <end position="314"/>
    </location>
</feature>
<proteinExistence type="predicted"/>
<dbReference type="SUPFAM" id="SSF53850">
    <property type="entry name" value="Periplasmic binding protein-like II"/>
    <property type="match status" value="1"/>
</dbReference>
<evidence type="ECO:0000313" key="3">
    <source>
        <dbReference type="EMBL" id="RTZ80042.1"/>
    </source>
</evidence>
<dbReference type="Gene3D" id="3.40.190.10">
    <property type="entry name" value="Periplasmic binding protein-like II"/>
    <property type="match status" value="1"/>
</dbReference>
<dbReference type="EMBL" id="QNZM01000091">
    <property type="protein sequence ID" value="RTZ81714.1"/>
    <property type="molecule type" value="Genomic_DNA"/>
</dbReference>
<name>A0A432G838_9DELT</name>
<evidence type="ECO:0000259" key="2">
    <source>
        <dbReference type="Pfam" id="PF04069"/>
    </source>
</evidence>
<dbReference type="CDD" id="cd13641">
    <property type="entry name" value="PBP2_HisX_like"/>
    <property type="match status" value="1"/>
</dbReference>
<dbReference type="Pfam" id="PF04069">
    <property type="entry name" value="OpuAC"/>
    <property type="match status" value="1"/>
</dbReference>
<feature type="signal peptide" evidence="1">
    <location>
        <begin position="1"/>
        <end position="24"/>
    </location>
</feature>
<dbReference type="Gene3D" id="3.40.190.100">
    <property type="entry name" value="Glycine betaine-binding periplasmic protein, domain 2"/>
    <property type="match status" value="1"/>
</dbReference>
<sequence length="335" mass="36248">MIRKTLSLIVVLMAAMVITGTSFAACGSLTMAEMNWASAQLMAQVDKVILEKGYGCEVELVSGATMPTFTSMNEKGKPDVAAELWANAVREPLAKAVSEGRLHIGTEVPITGLGEGWWIPPATAKKYPQLKTALDILKRPDLFPDKEDPSKGAFVGCPAGWGCQLANANLFRAFEMEKKGWVLVDPGSAAGLDGSMAKAVERGENWFGYYWSPTSMIGKYNMFKVPFGVPFAGSKNWDGCIVKPEQECANPKPSSWTKSVVNTIVTDRFKKAGGPAADYFTKRVYPGPVMNGMLVYMADNQAGGADAAVEFLQKHEDVWTKWVPASVASKVKSSL</sequence>
<protein>
    <submittedName>
        <fullName evidence="3">ABC transporter substrate-binding protein</fullName>
    </submittedName>
</protein>
<keyword evidence="1" id="KW-0732">Signal</keyword>
<dbReference type="GO" id="GO:0022857">
    <property type="term" value="F:transmembrane transporter activity"/>
    <property type="evidence" value="ECO:0007669"/>
    <property type="project" value="InterPro"/>
</dbReference>
<reference evidence="5 6" key="1">
    <citation type="submission" date="2018-06" db="EMBL/GenBank/DDBJ databases">
        <title>Combined omics and stable isotope probing to characterize newly discovered Mariana Back-Arc vent microbial communities.</title>
        <authorList>
            <person name="Trembath-Reichert E."/>
            <person name="Huber J.A."/>
        </authorList>
    </citation>
    <scope>NUCLEOTIDE SEQUENCE [LARGE SCALE GENOMIC DNA]</scope>
    <source>
        <strain evidence="3">MAG 63_1</strain>
        <strain evidence="4">MAG 63_2</strain>
    </source>
</reference>
<dbReference type="InterPro" id="IPR007210">
    <property type="entry name" value="ABC_Gly_betaine_transp_sub-bd"/>
</dbReference>
<evidence type="ECO:0000313" key="4">
    <source>
        <dbReference type="EMBL" id="RTZ81714.1"/>
    </source>
</evidence>
<accession>A0A432G838</accession>
<feature type="chain" id="PRO_5033820043" evidence="1">
    <location>
        <begin position="25"/>
        <end position="335"/>
    </location>
</feature>
<evidence type="ECO:0000256" key="1">
    <source>
        <dbReference type="SAM" id="SignalP"/>
    </source>
</evidence>
<organism evidence="3 6">
    <name type="scientific">SAR324 cluster bacterium</name>
    <dbReference type="NCBI Taxonomy" id="2024889"/>
    <lineage>
        <taxon>Bacteria</taxon>
        <taxon>Deltaproteobacteria</taxon>
        <taxon>SAR324 cluster</taxon>
    </lineage>
</organism>
<gene>
    <name evidence="3" type="ORF">DSY97_04240</name>
    <name evidence="4" type="ORF">DSY98_02290</name>
</gene>
<dbReference type="Proteomes" id="UP000286801">
    <property type="component" value="Unassembled WGS sequence"/>
</dbReference>
<dbReference type="EMBL" id="QNZL01000112">
    <property type="protein sequence ID" value="RTZ80042.1"/>
    <property type="molecule type" value="Genomic_DNA"/>
</dbReference>
<dbReference type="Proteomes" id="UP000286732">
    <property type="component" value="Unassembled WGS sequence"/>
</dbReference>
<evidence type="ECO:0000313" key="6">
    <source>
        <dbReference type="Proteomes" id="UP000286801"/>
    </source>
</evidence>
<dbReference type="PROSITE" id="PS51257">
    <property type="entry name" value="PROKAR_LIPOPROTEIN"/>
    <property type="match status" value="1"/>
</dbReference>
<evidence type="ECO:0000313" key="5">
    <source>
        <dbReference type="Proteomes" id="UP000286732"/>
    </source>
</evidence>
<dbReference type="GO" id="GO:0043190">
    <property type="term" value="C:ATP-binding cassette (ABC) transporter complex"/>
    <property type="evidence" value="ECO:0007669"/>
    <property type="project" value="InterPro"/>
</dbReference>
<dbReference type="AlphaFoldDB" id="A0A432G838"/>